<name>A0A4C1UWC8_EUMVA</name>
<proteinExistence type="predicted"/>
<organism evidence="1 2">
    <name type="scientific">Eumeta variegata</name>
    <name type="common">Bagworm moth</name>
    <name type="synonym">Eumeta japonica</name>
    <dbReference type="NCBI Taxonomy" id="151549"/>
    <lineage>
        <taxon>Eukaryota</taxon>
        <taxon>Metazoa</taxon>
        <taxon>Ecdysozoa</taxon>
        <taxon>Arthropoda</taxon>
        <taxon>Hexapoda</taxon>
        <taxon>Insecta</taxon>
        <taxon>Pterygota</taxon>
        <taxon>Neoptera</taxon>
        <taxon>Endopterygota</taxon>
        <taxon>Lepidoptera</taxon>
        <taxon>Glossata</taxon>
        <taxon>Ditrysia</taxon>
        <taxon>Tineoidea</taxon>
        <taxon>Psychidae</taxon>
        <taxon>Oiketicinae</taxon>
        <taxon>Eumeta</taxon>
    </lineage>
</organism>
<reference evidence="1 2" key="1">
    <citation type="journal article" date="2019" name="Commun. Biol.">
        <title>The bagworm genome reveals a unique fibroin gene that provides high tensile strength.</title>
        <authorList>
            <person name="Kono N."/>
            <person name="Nakamura H."/>
            <person name="Ohtoshi R."/>
            <person name="Tomita M."/>
            <person name="Numata K."/>
            <person name="Arakawa K."/>
        </authorList>
    </citation>
    <scope>NUCLEOTIDE SEQUENCE [LARGE SCALE GENOMIC DNA]</scope>
</reference>
<dbReference type="EMBL" id="BGZK01000231">
    <property type="protein sequence ID" value="GBP30327.1"/>
    <property type="molecule type" value="Genomic_DNA"/>
</dbReference>
<comment type="caution">
    <text evidence="1">The sequence shown here is derived from an EMBL/GenBank/DDBJ whole genome shotgun (WGS) entry which is preliminary data.</text>
</comment>
<dbReference type="Proteomes" id="UP000299102">
    <property type="component" value="Unassembled WGS sequence"/>
</dbReference>
<sequence>MPSRNDYTGRGRLTLHASRSLGVLPGRLLTIFVTNETQGLASSLMHGATGLICCMLKVSRSIRPWDDFEAGVLQFQGDATTDFVRCYGSRPKTIEQS</sequence>
<protein>
    <submittedName>
        <fullName evidence="1">Uncharacterized protein</fullName>
    </submittedName>
</protein>
<evidence type="ECO:0000313" key="2">
    <source>
        <dbReference type="Proteomes" id="UP000299102"/>
    </source>
</evidence>
<gene>
    <name evidence="1" type="ORF">EVAR_27941_1</name>
</gene>
<accession>A0A4C1UWC8</accession>
<dbReference type="AlphaFoldDB" id="A0A4C1UWC8"/>
<evidence type="ECO:0000313" key="1">
    <source>
        <dbReference type="EMBL" id="GBP30327.1"/>
    </source>
</evidence>
<keyword evidence="2" id="KW-1185">Reference proteome</keyword>